<dbReference type="Pfam" id="PF00005">
    <property type="entry name" value="ABC_tran"/>
    <property type="match status" value="1"/>
</dbReference>
<dbReference type="Gene3D" id="3.40.50.300">
    <property type="entry name" value="P-loop containing nucleotide triphosphate hydrolases"/>
    <property type="match status" value="1"/>
</dbReference>
<organism evidence="6 7">
    <name type="scientific">Methylovirgula ligni</name>
    <dbReference type="NCBI Taxonomy" id="569860"/>
    <lineage>
        <taxon>Bacteria</taxon>
        <taxon>Pseudomonadati</taxon>
        <taxon>Pseudomonadota</taxon>
        <taxon>Alphaproteobacteria</taxon>
        <taxon>Hyphomicrobiales</taxon>
        <taxon>Beijerinckiaceae</taxon>
        <taxon>Methylovirgula</taxon>
    </lineage>
</organism>
<feature type="domain" description="ABC transporter" evidence="5">
    <location>
        <begin position="14"/>
        <end position="253"/>
    </location>
</feature>
<keyword evidence="2" id="KW-0813">Transport</keyword>
<proteinExistence type="inferred from homology"/>
<accession>A0A3D9YTY6</accession>
<comment type="similarity">
    <text evidence="1">Belongs to the ABC transporter superfamily.</text>
</comment>
<dbReference type="AlphaFoldDB" id="A0A3D9YTY6"/>
<dbReference type="GO" id="GO:0005524">
    <property type="term" value="F:ATP binding"/>
    <property type="evidence" value="ECO:0007669"/>
    <property type="project" value="UniProtKB-KW"/>
</dbReference>
<protein>
    <submittedName>
        <fullName evidence="6">NitT/TauT family transport system ATP-binding protein</fullName>
    </submittedName>
</protein>
<dbReference type="InterPro" id="IPR003439">
    <property type="entry name" value="ABC_transporter-like_ATP-bd"/>
</dbReference>
<keyword evidence="7" id="KW-1185">Reference proteome</keyword>
<evidence type="ECO:0000256" key="4">
    <source>
        <dbReference type="ARBA" id="ARBA00022840"/>
    </source>
</evidence>
<dbReference type="SMART" id="SM00382">
    <property type="entry name" value="AAA"/>
    <property type="match status" value="1"/>
</dbReference>
<keyword evidence="3" id="KW-0547">Nucleotide-binding</keyword>
<evidence type="ECO:0000256" key="3">
    <source>
        <dbReference type="ARBA" id="ARBA00022741"/>
    </source>
</evidence>
<dbReference type="OrthoDB" id="9807242at2"/>
<name>A0A3D9YTY6_9HYPH</name>
<evidence type="ECO:0000256" key="2">
    <source>
        <dbReference type="ARBA" id="ARBA00022448"/>
    </source>
</evidence>
<sequence>MSLAAESVATRGALTIDNAVKLYDPDGARVLAVDHCSFDVAPGEICMIVGPSGCGKTTLLNAIAGFHGLDGGAIYLDGQLLCGPGRPKAEVGSDRIVVFQNGALFPWKTNLENIAFGPLVQKKLSRSEAFEKARHLMAEAGLEGVENEYPGEISSGLRRRVEIVRALINDPTVLLLDEPYRALDALTKSVMHEALLETHRRTGITIFFITHDLEEAIFLGHRVIVMTARPCRPKRIVEIDIPYPRDYTVLTSPRFRELAADISAAVDEEAAKSFERGEKEG</sequence>
<evidence type="ECO:0000256" key="1">
    <source>
        <dbReference type="ARBA" id="ARBA00005417"/>
    </source>
</evidence>
<dbReference type="SUPFAM" id="SSF52540">
    <property type="entry name" value="P-loop containing nucleoside triphosphate hydrolases"/>
    <property type="match status" value="1"/>
</dbReference>
<dbReference type="InterPro" id="IPR027417">
    <property type="entry name" value="P-loop_NTPase"/>
</dbReference>
<dbReference type="PANTHER" id="PTHR42788:SF13">
    <property type="entry name" value="ALIPHATIC SULFONATES IMPORT ATP-BINDING PROTEIN SSUB"/>
    <property type="match status" value="1"/>
</dbReference>
<evidence type="ECO:0000313" key="7">
    <source>
        <dbReference type="Proteomes" id="UP000256900"/>
    </source>
</evidence>
<gene>
    <name evidence="6" type="ORF">DES32_1984</name>
</gene>
<reference evidence="6 7" key="1">
    <citation type="submission" date="2018-08" db="EMBL/GenBank/DDBJ databases">
        <title>Genomic Encyclopedia of Type Strains, Phase IV (KMG-IV): sequencing the most valuable type-strain genomes for metagenomic binning, comparative biology and taxonomic classification.</title>
        <authorList>
            <person name="Goeker M."/>
        </authorList>
    </citation>
    <scope>NUCLEOTIDE SEQUENCE [LARGE SCALE GENOMIC DNA]</scope>
    <source>
        <strain evidence="6 7">BW863</strain>
    </source>
</reference>
<dbReference type="InterPro" id="IPR050166">
    <property type="entry name" value="ABC_transporter_ATP-bind"/>
</dbReference>
<evidence type="ECO:0000313" key="6">
    <source>
        <dbReference type="EMBL" id="REF85944.1"/>
    </source>
</evidence>
<comment type="caution">
    <text evidence="6">The sequence shown here is derived from an EMBL/GenBank/DDBJ whole genome shotgun (WGS) entry which is preliminary data.</text>
</comment>
<dbReference type="EMBL" id="QUMO01000003">
    <property type="protein sequence ID" value="REF85944.1"/>
    <property type="molecule type" value="Genomic_DNA"/>
</dbReference>
<evidence type="ECO:0000259" key="5">
    <source>
        <dbReference type="PROSITE" id="PS50893"/>
    </source>
</evidence>
<dbReference type="PROSITE" id="PS50893">
    <property type="entry name" value="ABC_TRANSPORTER_2"/>
    <property type="match status" value="1"/>
</dbReference>
<dbReference type="PANTHER" id="PTHR42788">
    <property type="entry name" value="TAURINE IMPORT ATP-BINDING PROTEIN-RELATED"/>
    <property type="match status" value="1"/>
</dbReference>
<keyword evidence="4 6" id="KW-0067">ATP-binding</keyword>
<dbReference type="Proteomes" id="UP000256900">
    <property type="component" value="Unassembled WGS sequence"/>
</dbReference>
<dbReference type="InterPro" id="IPR003593">
    <property type="entry name" value="AAA+_ATPase"/>
</dbReference>
<dbReference type="CDD" id="cd03293">
    <property type="entry name" value="ABC_NrtD_SsuB_transporters"/>
    <property type="match status" value="1"/>
</dbReference>
<dbReference type="GO" id="GO:0016887">
    <property type="term" value="F:ATP hydrolysis activity"/>
    <property type="evidence" value="ECO:0007669"/>
    <property type="project" value="InterPro"/>
</dbReference>
<dbReference type="RefSeq" id="WP_115836539.1">
    <property type="nucleotide sequence ID" value="NZ_CP025086.1"/>
</dbReference>